<dbReference type="PIRSF" id="PIRSF006402">
    <property type="entry name" value="UCP006402_thioredoxin"/>
    <property type="match status" value="1"/>
</dbReference>
<dbReference type="InterPro" id="IPR004879">
    <property type="entry name" value="Ssp411-like_TRX"/>
</dbReference>
<dbReference type="EMBL" id="FOUF01000035">
    <property type="protein sequence ID" value="SFM80341.1"/>
    <property type="molecule type" value="Genomic_DNA"/>
</dbReference>
<dbReference type="RefSeq" id="WP_090671855.1">
    <property type="nucleotide sequence ID" value="NZ_FOUF01000035.1"/>
</dbReference>
<dbReference type="PANTHER" id="PTHR42899">
    <property type="entry name" value="SPERMATOGENESIS-ASSOCIATED PROTEIN 20"/>
    <property type="match status" value="1"/>
</dbReference>
<dbReference type="Pfam" id="PF03190">
    <property type="entry name" value="Thioredox_DsbH"/>
    <property type="match status" value="1"/>
</dbReference>
<proteinExistence type="predicted"/>
<dbReference type="GO" id="GO:0005975">
    <property type="term" value="P:carbohydrate metabolic process"/>
    <property type="evidence" value="ECO:0007669"/>
    <property type="project" value="InterPro"/>
</dbReference>
<dbReference type="Proteomes" id="UP000199561">
    <property type="component" value="Unassembled WGS sequence"/>
</dbReference>
<dbReference type="InterPro" id="IPR024705">
    <property type="entry name" value="Ssp411"/>
</dbReference>
<gene>
    <name evidence="2" type="ORF">SAMN05421880_1355</name>
</gene>
<name>A0A1I4TUM3_9PROT</name>
<reference evidence="2 3" key="1">
    <citation type="submission" date="2016-10" db="EMBL/GenBank/DDBJ databases">
        <authorList>
            <person name="de Groot N.N."/>
        </authorList>
    </citation>
    <scope>NUCLEOTIDE SEQUENCE [LARGE SCALE GENOMIC DNA]</scope>
    <source>
        <strain evidence="2 3">Nm146</strain>
    </source>
</reference>
<dbReference type="AlphaFoldDB" id="A0A1I4TUM3"/>
<accession>A0A1I4TUM3</accession>
<dbReference type="STRING" id="52442.SAMN05421880_1355"/>
<organism evidence="2 3">
    <name type="scientific">Nitrosomonas nitrosa</name>
    <dbReference type="NCBI Taxonomy" id="52442"/>
    <lineage>
        <taxon>Bacteria</taxon>
        <taxon>Pseudomonadati</taxon>
        <taxon>Pseudomonadota</taxon>
        <taxon>Betaproteobacteria</taxon>
        <taxon>Nitrosomonadales</taxon>
        <taxon>Nitrosomonadaceae</taxon>
        <taxon>Nitrosomonas</taxon>
    </lineage>
</organism>
<evidence type="ECO:0000313" key="2">
    <source>
        <dbReference type="EMBL" id="SFM80341.1"/>
    </source>
</evidence>
<keyword evidence="3" id="KW-1185">Reference proteome</keyword>
<dbReference type="PANTHER" id="PTHR42899:SF1">
    <property type="entry name" value="SPERMATOGENESIS-ASSOCIATED PROTEIN 20"/>
    <property type="match status" value="1"/>
</dbReference>
<evidence type="ECO:0000259" key="1">
    <source>
        <dbReference type="Pfam" id="PF03190"/>
    </source>
</evidence>
<dbReference type="SUPFAM" id="SSF48208">
    <property type="entry name" value="Six-hairpin glycosidases"/>
    <property type="match status" value="1"/>
</dbReference>
<dbReference type="InterPro" id="IPR012341">
    <property type="entry name" value="6hp_glycosidase-like_sf"/>
</dbReference>
<sequence length="690" mass="78624">MPNHLLSETSPYLLQHANNPVEWYPWGEEALALARGQNKPILLSIGYSACHWCHVMAQECFEDPEVAAVMNEHFINIKVDREERPDLDQIYQTAHYMLNHRHGGWPLTLFLTPDQKPFFGGTYFPKESRNNLPGFLELLPKIAEAFHTRREDIEQQNTALLRLLAETLPATGSNIPAFSRHLIDQAITQLLENFDREYGGFGSVPKFMHPAELAFCLRCYFSGNDTQALQMVSFTLEKMAKGGIYDQLGGGFYRYSTDPYWRIPHFEKMLYDNGPLLRLYTDAWLATQDPLFKTIVEETAGWVIREMQAGQPDGGGYYSTLDADSEHEEGKFYVWHQEEIAQILSPDEYAVIAPYYGLTRPPNFENKFWHLEIDQPVTAIASTIGINETIVRQRIESARDKLFSVREKRIRPGRDEKILTSWNGLMIKGMARAGMIFKRKEWVDSAVQAVDFIKTTLWKNNRLFATYKDGKAHLNAYLDDYAFLLDGLLELMQVQFRQSDLDFAIALAEVLLDQFEDTQLGGFFFTSHDHEKLIHRPKAGQDNAIPSGNGFAAVALQRLGHLLGEHRYLQSTDQALQLFYSSMRRHASSHCSLLEALREWLSPPQIVILRGKGAALSEWHHTLVLQVPDAIVLALPLELTGLPQGLNKALPVDREVNAWVCHGEKCLPEITSLQELLQVCGDKGRMSFPL</sequence>
<dbReference type="SUPFAM" id="SSF52833">
    <property type="entry name" value="Thioredoxin-like"/>
    <property type="match status" value="1"/>
</dbReference>
<dbReference type="Gene3D" id="1.50.10.10">
    <property type="match status" value="1"/>
</dbReference>
<dbReference type="InterPro" id="IPR008928">
    <property type="entry name" value="6-hairpin_glycosidase_sf"/>
</dbReference>
<dbReference type="InterPro" id="IPR036249">
    <property type="entry name" value="Thioredoxin-like_sf"/>
</dbReference>
<dbReference type="CDD" id="cd02955">
    <property type="entry name" value="SSP411"/>
    <property type="match status" value="1"/>
</dbReference>
<evidence type="ECO:0000313" key="3">
    <source>
        <dbReference type="Proteomes" id="UP000199561"/>
    </source>
</evidence>
<dbReference type="Gene3D" id="3.40.30.10">
    <property type="entry name" value="Glutaredoxin"/>
    <property type="match status" value="1"/>
</dbReference>
<dbReference type="OrthoDB" id="9762614at2"/>
<feature type="domain" description="Spermatogenesis-associated protein 20-like TRX" evidence="1">
    <location>
        <begin position="3"/>
        <end position="164"/>
    </location>
</feature>
<protein>
    <recommendedName>
        <fullName evidence="1">Spermatogenesis-associated protein 20-like TRX domain-containing protein</fullName>
    </recommendedName>
</protein>